<gene>
    <name evidence="2" type="ORF">ACFPXP_20625</name>
</gene>
<protein>
    <recommendedName>
        <fullName evidence="4">Lipoprotein</fullName>
    </recommendedName>
</protein>
<reference evidence="3" key="1">
    <citation type="journal article" date="2019" name="Int. J. Syst. Evol. Microbiol.">
        <title>The Global Catalogue of Microorganisms (GCM) 10K type strain sequencing project: providing services to taxonomists for standard genome sequencing and annotation.</title>
        <authorList>
            <consortium name="The Broad Institute Genomics Platform"/>
            <consortium name="The Broad Institute Genome Sequencing Center for Infectious Disease"/>
            <person name="Wu L."/>
            <person name="Ma J."/>
        </authorList>
    </citation>
    <scope>NUCLEOTIDE SEQUENCE [LARGE SCALE GENOMIC DNA]</scope>
    <source>
        <strain evidence="3">CCM 8749</strain>
    </source>
</reference>
<evidence type="ECO:0008006" key="4">
    <source>
        <dbReference type="Google" id="ProtNLM"/>
    </source>
</evidence>
<dbReference type="RefSeq" id="WP_379896319.1">
    <property type="nucleotide sequence ID" value="NZ_CBCSCT010000007.1"/>
</dbReference>
<feature type="chain" id="PRO_5046871989" description="Lipoprotein" evidence="1">
    <location>
        <begin position="20"/>
        <end position="313"/>
    </location>
</feature>
<accession>A0ABW1IUL9</accession>
<evidence type="ECO:0000256" key="1">
    <source>
        <dbReference type="SAM" id="SignalP"/>
    </source>
</evidence>
<comment type="caution">
    <text evidence="2">The sequence shown here is derived from an EMBL/GenBank/DDBJ whole genome shotgun (WGS) entry which is preliminary data.</text>
</comment>
<organism evidence="2 3">
    <name type="scientific">Marinicrinis lubricantis</name>
    <dbReference type="NCBI Taxonomy" id="2086470"/>
    <lineage>
        <taxon>Bacteria</taxon>
        <taxon>Bacillati</taxon>
        <taxon>Bacillota</taxon>
        <taxon>Bacilli</taxon>
        <taxon>Bacillales</taxon>
        <taxon>Paenibacillaceae</taxon>
    </lineage>
</organism>
<dbReference type="Proteomes" id="UP001596250">
    <property type="component" value="Unassembled WGS sequence"/>
</dbReference>
<evidence type="ECO:0000313" key="2">
    <source>
        <dbReference type="EMBL" id="MFC5988815.1"/>
    </source>
</evidence>
<dbReference type="PROSITE" id="PS51257">
    <property type="entry name" value="PROKAR_LIPOPROTEIN"/>
    <property type="match status" value="1"/>
</dbReference>
<sequence>MKKTTIVVLLFSFVSLISACSGKGNQYKEELILALENDTVPQQYRFEGALDYNLNLTGIQQQLSGTDQKLPLLQSFEKSRIEFAGKTDLEQTKLEADIQFESGDFALSIPFLIQDERMYFHIPMVNVQDEYMAVPLDASARDRSVDATSVIKNLLKEIVQEINGKWFEADENTGNSAEEHTKTTISIEISKKSWLSIMLDLKGALPDLLAILTDEQWISEEQADTLEQLLTSDEMIDFVKNIKLTKPGQLAFTIDEEHQIYGIQLQLYLNVDGEEQYIDFHYDLSDFNQPPAFDKQVPEQIIRYEDLLKFIQP</sequence>
<name>A0ABW1IUL9_9BACL</name>
<keyword evidence="3" id="KW-1185">Reference proteome</keyword>
<evidence type="ECO:0000313" key="3">
    <source>
        <dbReference type="Proteomes" id="UP001596250"/>
    </source>
</evidence>
<dbReference type="EMBL" id="JBHSQV010000185">
    <property type="protein sequence ID" value="MFC5988815.1"/>
    <property type="molecule type" value="Genomic_DNA"/>
</dbReference>
<feature type="signal peptide" evidence="1">
    <location>
        <begin position="1"/>
        <end position="19"/>
    </location>
</feature>
<keyword evidence="1" id="KW-0732">Signal</keyword>
<proteinExistence type="predicted"/>